<evidence type="ECO:0000256" key="1">
    <source>
        <dbReference type="SAM" id="Coils"/>
    </source>
</evidence>
<protein>
    <submittedName>
        <fullName evidence="2">Viral A-type inclusion protein</fullName>
    </submittedName>
</protein>
<evidence type="ECO:0000313" key="3">
    <source>
        <dbReference type="Proteomes" id="UP000023152"/>
    </source>
</evidence>
<evidence type="ECO:0000313" key="2">
    <source>
        <dbReference type="EMBL" id="ETO24348.1"/>
    </source>
</evidence>
<reference evidence="2 3" key="1">
    <citation type="journal article" date="2013" name="Curr. Biol.">
        <title>The Genome of the Foraminiferan Reticulomyxa filosa.</title>
        <authorList>
            <person name="Glockner G."/>
            <person name="Hulsmann N."/>
            <person name="Schleicher M."/>
            <person name="Noegel A.A."/>
            <person name="Eichinger L."/>
            <person name="Gallinger C."/>
            <person name="Pawlowski J."/>
            <person name="Sierra R."/>
            <person name="Euteneuer U."/>
            <person name="Pillet L."/>
            <person name="Moustafa A."/>
            <person name="Platzer M."/>
            <person name="Groth M."/>
            <person name="Szafranski K."/>
            <person name="Schliwa M."/>
        </authorList>
    </citation>
    <scope>NUCLEOTIDE SEQUENCE [LARGE SCALE GENOMIC DNA]</scope>
</reference>
<accession>X6NEM5</accession>
<dbReference type="Proteomes" id="UP000023152">
    <property type="component" value="Unassembled WGS sequence"/>
</dbReference>
<keyword evidence="3" id="KW-1185">Reference proteome</keyword>
<organism evidence="2 3">
    <name type="scientific">Reticulomyxa filosa</name>
    <dbReference type="NCBI Taxonomy" id="46433"/>
    <lineage>
        <taxon>Eukaryota</taxon>
        <taxon>Sar</taxon>
        <taxon>Rhizaria</taxon>
        <taxon>Retaria</taxon>
        <taxon>Foraminifera</taxon>
        <taxon>Monothalamids</taxon>
        <taxon>Reticulomyxidae</taxon>
        <taxon>Reticulomyxa</taxon>
    </lineage>
</organism>
<keyword evidence="1" id="KW-0175">Coiled coil</keyword>
<comment type="caution">
    <text evidence="2">The sequence shown here is derived from an EMBL/GenBank/DDBJ whole genome shotgun (WGS) entry which is preliminary data.</text>
</comment>
<dbReference type="EMBL" id="ASPP01009280">
    <property type="protein sequence ID" value="ETO24348.1"/>
    <property type="molecule type" value="Genomic_DNA"/>
</dbReference>
<feature type="coiled-coil region" evidence="1">
    <location>
        <begin position="32"/>
        <end position="186"/>
    </location>
</feature>
<dbReference type="AlphaFoldDB" id="X6NEM5"/>
<name>X6NEM5_RETFI</name>
<gene>
    <name evidence="2" type="ORF">RFI_12808</name>
</gene>
<sequence length="261" mass="30717">MNSVGLMQKENKIFDLKKCLMIVMSLPLADKNLEINNEIADLSEKLNQAEVIIKKNNTEIGNLAASNKSEKEKNEQLKQANIWEEKYKEGIKYIESLEKENNKQIQQINAHKGEIEQHLRQIDSLKTQISILEKYKEQKTLTNQSSILQHEKQLLEAQVNTSTKKNEQLESNITNQRNELYQSQHKITQLETQFNDTKTKLHDYTVQNEKYINVLSSLTSEKDTLLSKLEHFEQQSKTFKEFNKKKKCKRLPFYFFFLAIF</sequence>
<proteinExistence type="predicted"/>